<accession>A0A0U2YKY9</accession>
<dbReference type="RefSeq" id="WP_058381997.1">
    <property type="nucleotide sequence ID" value="NZ_CP013659.2"/>
</dbReference>
<dbReference type="STRING" id="200991.AUC31_08680"/>
<dbReference type="EMBL" id="CP013659">
    <property type="protein sequence ID" value="ALS75290.1"/>
    <property type="molecule type" value="Genomic_DNA"/>
</dbReference>
<dbReference type="OrthoDB" id="2423658at2"/>
<sequence>MFDTLEQLMEEKGINSKRSVAWKKISEEERLSERFLVENARNVHWQLVSKHQPLSEEFIRQYSGFLYWDEILRHQQVSERFLEEFSIPEKWQPEESQLSPKQLKTLEAHGQPFDEQQYWRLVSAKRLSPMFIEKHHDRVDWQTLSDQQELPMTLIGRHADKVDWLAVTRGQKLTERFIEKHKGQVEWETLTFHQELSERFINRHSDKMAAISAEQPRSEAFLYMHLDKMDPETILACQQIGQAVEYESFKVYSISRNSRKKYIVEFYHYDEPDSPRFLKLDDEGFYDLLEEYELQDHIEADFPELLFIEEMRF</sequence>
<gene>
    <name evidence="1" type="ORF">AUC31_08680</name>
</gene>
<protein>
    <submittedName>
        <fullName evidence="1">Uncharacterized protein</fullName>
    </submittedName>
</protein>
<keyword evidence="2" id="KW-1185">Reference proteome</keyword>
<proteinExistence type="predicted"/>
<dbReference type="KEGG" id="prt:AUC31_08680"/>
<organism evidence="1 2">
    <name type="scientific">Planococcus rifietoensis</name>
    <dbReference type="NCBI Taxonomy" id="200991"/>
    <lineage>
        <taxon>Bacteria</taxon>
        <taxon>Bacillati</taxon>
        <taxon>Bacillota</taxon>
        <taxon>Bacilli</taxon>
        <taxon>Bacillales</taxon>
        <taxon>Caryophanaceae</taxon>
        <taxon>Planococcus</taxon>
    </lineage>
</organism>
<dbReference type="Proteomes" id="UP000067683">
    <property type="component" value="Chromosome"/>
</dbReference>
<evidence type="ECO:0000313" key="2">
    <source>
        <dbReference type="Proteomes" id="UP000067683"/>
    </source>
</evidence>
<evidence type="ECO:0000313" key="1">
    <source>
        <dbReference type="EMBL" id="ALS75290.1"/>
    </source>
</evidence>
<reference evidence="1" key="1">
    <citation type="submission" date="2016-01" db="EMBL/GenBank/DDBJ databases">
        <title>Complete genome of Planococcus rifietoensis type strain M8.</title>
        <authorList>
            <person name="See-Too W.S."/>
        </authorList>
    </citation>
    <scope>NUCLEOTIDE SEQUENCE [LARGE SCALE GENOMIC DNA]</scope>
    <source>
        <strain evidence="1">M8</strain>
    </source>
</reference>
<name>A0A0U2YKY9_9BACL</name>
<dbReference type="AlphaFoldDB" id="A0A0U2YKY9"/>